<dbReference type="Proteomes" id="UP000807504">
    <property type="component" value="Unassembled WGS sequence"/>
</dbReference>
<accession>A0A8T0FAW2</accession>
<dbReference type="InterPro" id="IPR018499">
    <property type="entry name" value="Tetraspanin/Peripherin"/>
</dbReference>
<name>A0A8T0FAW2_ARGBR</name>
<keyword evidence="4" id="KW-0472">Membrane</keyword>
<dbReference type="Pfam" id="PF00335">
    <property type="entry name" value="Tetraspanin"/>
    <property type="match status" value="1"/>
</dbReference>
<dbReference type="InterPro" id="IPR008952">
    <property type="entry name" value="Tetraspanin_EC2_sf"/>
</dbReference>
<dbReference type="GO" id="GO:0016020">
    <property type="term" value="C:membrane"/>
    <property type="evidence" value="ECO:0007669"/>
    <property type="project" value="UniProtKB-SubCell"/>
</dbReference>
<organism evidence="5 6">
    <name type="scientific">Argiope bruennichi</name>
    <name type="common">Wasp spider</name>
    <name type="synonym">Aranea bruennichi</name>
    <dbReference type="NCBI Taxonomy" id="94029"/>
    <lineage>
        <taxon>Eukaryota</taxon>
        <taxon>Metazoa</taxon>
        <taxon>Ecdysozoa</taxon>
        <taxon>Arthropoda</taxon>
        <taxon>Chelicerata</taxon>
        <taxon>Arachnida</taxon>
        <taxon>Araneae</taxon>
        <taxon>Araneomorphae</taxon>
        <taxon>Entelegynae</taxon>
        <taxon>Araneoidea</taxon>
        <taxon>Araneidae</taxon>
        <taxon>Argiope</taxon>
    </lineage>
</organism>
<comment type="subcellular location">
    <subcellularLocation>
        <location evidence="1">Membrane</location>
        <topology evidence="1">Multi-pass membrane protein</topology>
    </subcellularLocation>
</comment>
<dbReference type="SUPFAM" id="SSF48652">
    <property type="entry name" value="Tetraspanin"/>
    <property type="match status" value="1"/>
</dbReference>
<sequence length="217" mass="24622">MSTREMDTRFKRFFLRRKRGPRTPWEDVWSLVLLAGNRTLLLHRRVAKVQGARNHLALRRLHAACARAGDHLRFGDHAQARPHIASHEKLNALFFPVSILKLCQILYVCLVLESVAGAVAIALDTTARDDAFYEALLRDVERNYGREPKITFAIDKMQIAFNCCGVDGPENWPETLWARNVLVEDSAGHLPLSCCGKDVHRCNEANDALRKKKIANL</sequence>
<reference evidence="5" key="2">
    <citation type="submission" date="2020-06" db="EMBL/GenBank/DDBJ databases">
        <authorList>
            <person name="Sheffer M."/>
        </authorList>
    </citation>
    <scope>NUCLEOTIDE SEQUENCE</scope>
</reference>
<evidence type="ECO:0000256" key="2">
    <source>
        <dbReference type="ARBA" id="ARBA00022692"/>
    </source>
</evidence>
<gene>
    <name evidence="5" type="ORF">HNY73_009905</name>
</gene>
<evidence type="ECO:0000313" key="5">
    <source>
        <dbReference type="EMBL" id="KAF8788404.1"/>
    </source>
</evidence>
<dbReference type="EMBL" id="JABXBU010000015">
    <property type="protein sequence ID" value="KAF8788404.1"/>
    <property type="molecule type" value="Genomic_DNA"/>
</dbReference>
<keyword evidence="2" id="KW-0812">Transmembrane</keyword>
<evidence type="ECO:0000256" key="1">
    <source>
        <dbReference type="ARBA" id="ARBA00004141"/>
    </source>
</evidence>
<evidence type="ECO:0000313" key="6">
    <source>
        <dbReference type="Proteomes" id="UP000807504"/>
    </source>
</evidence>
<dbReference type="Gene3D" id="1.10.1450.10">
    <property type="entry name" value="Tetraspanin"/>
    <property type="match status" value="1"/>
</dbReference>
<keyword evidence="6" id="KW-1185">Reference proteome</keyword>
<comment type="caution">
    <text evidence="5">The sequence shown here is derived from an EMBL/GenBank/DDBJ whole genome shotgun (WGS) entry which is preliminary data.</text>
</comment>
<reference evidence="5" key="1">
    <citation type="journal article" date="2020" name="bioRxiv">
        <title>Chromosome-level reference genome of the European wasp spider Argiope bruennichi: a resource for studies on range expansion and evolutionary adaptation.</title>
        <authorList>
            <person name="Sheffer M.M."/>
            <person name="Hoppe A."/>
            <person name="Krehenwinkel H."/>
            <person name="Uhl G."/>
            <person name="Kuss A.W."/>
            <person name="Jensen L."/>
            <person name="Jensen C."/>
            <person name="Gillespie R.G."/>
            <person name="Hoff K.J."/>
            <person name="Prost S."/>
        </authorList>
    </citation>
    <scope>NUCLEOTIDE SEQUENCE</scope>
</reference>
<evidence type="ECO:0000256" key="4">
    <source>
        <dbReference type="ARBA" id="ARBA00023136"/>
    </source>
</evidence>
<protein>
    <submittedName>
        <fullName evidence="5">Tetraspanin-10 like protein</fullName>
    </submittedName>
</protein>
<proteinExistence type="predicted"/>
<keyword evidence="3" id="KW-1133">Transmembrane helix</keyword>
<dbReference type="AlphaFoldDB" id="A0A8T0FAW2"/>
<evidence type="ECO:0000256" key="3">
    <source>
        <dbReference type="ARBA" id="ARBA00022989"/>
    </source>
</evidence>